<feature type="chain" id="PRO_5043955118" evidence="1">
    <location>
        <begin position="23"/>
        <end position="119"/>
    </location>
</feature>
<gene>
    <name evidence="2" type="primary">ga12103</name>
    <name evidence="2" type="ORF">PR202_ga12103</name>
</gene>
<keyword evidence="1" id="KW-0732">Signal</keyword>
<reference evidence="2" key="1">
    <citation type="journal article" date="2018" name="DNA Res.">
        <title>Multiple hybrid de novo genome assembly of finger millet, an orphan allotetraploid crop.</title>
        <authorList>
            <person name="Hatakeyama M."/>
            <person name="Aluri S."/>
            <person name="Balachadran M.T."/>
            <person name="Sivarajan S.R."/>
            <person name="Patrignani A."/>
            <person name="Gruter S."/>
            <person name="Poveda L."/>
            <person name="Shimizu-Inatsugi R."/>
            <person name="Baeten J."/>
            <person name="Francoijs K.J."/>
            <person name="Nataraja K.N."/>
            <person name="Reddy Y.A.N."/>
            <person name="Phadnis S."/>
            <person name="Ravikumar R.L."/>
            <person name="Schlapbach R."/>
            <person name="Sreeman S.M."/>
            <person name="Shimizu K.K."/>
        </authorList>
    </citation>
    <scope>NUCLEOTIDE SEQUENCE</scope>
</reference>
<proteinExistence type="predicted"/>
<evidence type="ECO:0000313" key="2">
    <source>
        <dbReference type="EMBL" id="GJM95375.1"/>
    </source>
</evidence>
<organism evidence="2 3">
    <name type="scientific">Eleusine coracana subsp. coracana</name>
    <dbReference type="NCBI Taxonomy" id="191504"/>
    <lineage>
        <taxon>Eukaryota</taxon>
        <taxon>Viridiplantae</taxon>
        <taxon>Streptophyta</taxon>
        <taxon>Embryophyta</taxon>
        <taxon>Tracheophyta</taxon>
        <taxon>Spermatophyta</taxon>
        <taxon>Magnoliopsida</taxon>
        <taxon>Liliopsida</taxon>
        <taxon>Poales</taxon>
        <taxon>Poaceae</taxon>
        <taxon>PACMAD clade</taxon>
        <taxon>Chloridoideae</taxon>
        <taxon>Cynodonteae</taxon>
        <taxon>Eleusininae</taxon>
        <taxon>Eleusine</taxon>
    </lineage>
</organism>
<sequence>MAPNSPLALLLGALLLAASVMSSPVVAGDNYGGGRMVTVHAARTAAPSSAMLWQRRRLEDEVAPEFPSAAVRGGGIGYDTFNPNKQVCINDCAAKGPGSSYTRARACTYQQRCPQGRSS</sequence>
<name>A0AAV5CB87_ELECO</name>
<dbReference type="AlphaFoldDB" id="A0AAV5CB87"/>
<comment type="caution">
    <text evidence="2">The sequence shown here is derived from an EMBL/GenBank/DDBJ whole genome shotgun (WGS) entry which is preliminary data.</text>
</comment>
<protein>
    <submittedName>
        <fullName evidence="2">Uncharacterized protein</fullName>
    </submittedName>
</protein>
<evidence type="ECO:0000256" key="1">
    <source>
        <dbReference type="SAM" id="SignalP"/>
    </source>
</evidence>
<accession>A0AAV5CB87</accession>
<feature type="signal peptide" evidence="1">
    <location>
        <begin position="1"/>
        <end position="22"/>
    </location>
</feature>
<dbReference type="EMBL" id="BQKI01000005">
    <property type="protein sequence ID" value="GJM95375.1"/>
    <property type="molecule type" value="Genomic_DNA"/>
</dbReference>
<dbReference type="PANTHER" id="PTHR34998:SF7">
    <property type="entry name" value="EXPRESSED PROTEIN"/>
    <property type="match status" value="1"/>
</dbReference>
<reference evidence="2" key="2">
    <citation type="submission" date="2021-12" db="EMBL/GenBank/DDBJ databases">
        <title>Resequencing data analysis of finger millet.</title>
        <authorList>
            <person name="Hatakeyama M."/>
            <person name="Aluri S."/>
            <person name="Balachadran M.T."/>
            <person name="Sivarajan S.R."/>
            <person name="Poveda L."/>
            <person name="Shimizu-Inatsugi R."/>
            <person name="Schlapbach R."/>
            <person name="Sreeman S.M."/>
            <person name="Shimizu K.K."/>
        </authorList>
    </citation>
    <scope>NUCLEOTIDE SEQUENCE</scope>
</reference>
<keyword evidence="3" id="KW-1185">Reference proteome</keyword>
<evidence type="ECO:0000313" key="3">
    <source>
        <dbReference type="Proteomes" id="UP001054889"/>
    </source>
</evidence>
<dbReference type="PANTHER" id="PTHR34998">
    <property type="entry name" value="OS04G0357400 PROTEIN-RELATED"/>
    <property type="match status" value="1"/>
</dbReference>
<dbReference type="Proteomes" id="UP001054889">
    <property type="component" value="Unassembled WGS sequence"/>
</dbReference>